<evidence type="ECO:0000256" key="7">
    <source>
        <dbReference type="ARBA" id="ARBA00022723"/>
    </source>
</evidence>
<dbReference type="NCBIfam" id="NF045515">
    <property type="entry name" value="Glp_gephyrin"/>
    <property type="match status" value="1"/>
</dbReference>
<dbReference type="InterPro" id="IPR001453">
    <property type="entry name" value="MoaB/Mog_dom"/>
</dbReference>
<evidence type="ECO:0000256" key="6">
    <source>
        <dbReference type="ARBA" id="ARBA00022679"/>
    </source>
</evidence>
<keyword evidence="9 11" id="KW-0501">Molybdenum cofactor biosynthesis</keyword>
<comment type="function">
    <text evidence="2 11">Catalyzes the insertion of molybdate into adenylated molybdopterin with the concomitant release of AMP.</text>
</comment>
<keyword evidence="7 11" id="KW-0479">Metal-binding</keyword>
<evidence type="ECO:0000256" key="3">
    <source>
        <dbReference type="ARBA" id="ARBA00005046"/>
    </source>
</evidence>
<keyword evidence="14" id="KW-1185">Reference proteome</keyword>
<protein>
    <recommendedName>
        <fullName evidence="11">Molybdopterin molybdenumtransferase</fullName>
        <ecNumber evidence="11">2.10.1.1</ecNumber>
    </recommendedName>
</protein>
<keyword evidence="8 11" id="KW-0460">Magnesium</keyword>
<evidence type="ECO:0000313" key="13">
    <source>
        <dbReference type="EMBL" id="RPF27097.1"/>
    </source>
</evidence>
<name>A0A3N4Z3G8_9MICO</name>
<dbReference type="Pfam" id="PF03454">
    <property type="entry name" value="MoeA_C"/>
    <property type="match status" value="1"/>
</dbReference>
<dbReference type="SUPFAM" id="SSF63882">
    <property type="entry name" value="MoeA N-terminal region -like"/>
    <property type="match status" value="1"/>
</dbReference>
<dbReference type="UniPathway" id="UPA00344"/>
<comment type="pathway">
    <text evidence="3 11">Cofactor biosynthesis; molybdopterin biosynthesis.</text>
</comment>
<evidence type="ECO:0000256" key="1">
    <source>
        <dbReference type="ARBA" id="ARBA00001946"/>
    </source>
</evidence>
<dbReference type="Pfam" id="PF00994">
    <property type="entry name" value="MoCF_biosynth"/>
    <property type="match status" value="1"/>
</dbReference>
<proteinExistence type="inferred from homology"/>
<dbReference type="AlphaFoldDB" id="A0A3N4Z3G8"/>
<accession>A0A3N4Z3G8</accession>
<evidence type="ECO:0000259" key="12">
    <source>
        <dbReference type="SMART" id="SM00852"/>
    </source>
</evidence>
<dbReference type="OrthoDB" id="9804758at2"/>
<dbReference type="InterPro" id="IPR036688">
    <property type="entry name" value="MoeA_C_domain_IV_sf"/>
</dbReference>
<dbReference type="SUPFAM" id="SSF53218">
    <property type="entry name" value="Molybdenum cofactor biosynthesis proteins"/>
    <property type="match status" value="1"/>
</dbReference>
<dbReference type="InterPro" id="IPR005111">
    <property type="entry name" value="MoeA_C_domain_IV"/>
</dbReference>
<dbReference type="GO" id="GO:0005829">
    <property type="term" value="C:cytosol"/>
    <property type="evidence" value="ECO:0007669"/>
    <property type="project" value="TreeGrafter"/>
</dbReference>
<dbReference type="SUPFAM" id="SSF63867">
    <property type="entry name" value="MoeA C-terminal domain-like"/>
    <property type="match status" value="1"/>
</dbReference>
<dbReference type="Pfam" id="PF03453">
    <property type="entry name" value="MoeA_N"/>
    <property type="match status" value="1"/>
</dbReference>
<evidence type="ECO:0000256" key="5">
    <source>
        <dbReference type="ARBA" id="ARBA00022505"/>
    </source>
</evidence>
<feature type="domain" description="MoaB/Mog" evidence="12">
    <location>
        <begin position="185"/>
        <end position="326"/>
    </location>
</feature>
<dbReference type="PANTHER" id="PTHR10192">
    <property type="entry name" value="MOLYBDOPTERIN BIOSYNTHESIS PROTEIN"/>
    <property type="match status" value="1"/>
</dbReference>
<dbReference type="Gene3D" id="3.40.980.10">
    <property type="entry name" value="MoaB/Mog-like domain"/>
    <property type="match status" value="1"/>
</dbReference>
<reference evidence="13 14" key="1">
    <citation type="submission" date="2018-11" db="EMBL/GenBank/DDBJ databases">
        <title>Sequencing the genomes of 1000 actinobacteria strains.</title>
        <authorList>
            <person name="Klenk H.-P."/>
        </authorList>
    </citation>
    <scope>NUCLEOTIDE SEQUENCE [LARGE SCALE GENOMIC DNA]</scope>
    <source>
        <strain evidence="13 14">DSM 14418</strain>
    </source>
</reference>
<dbReference type="RefSeq" id="WP_123916390.1">
    <property type="nucleotide sequence ID" value="NZ_RKRA01000001.1"/>
</dbReference>
<comment type="similarity">
    <text evidence="4 11">Belongs to the MoeA family.</text>
</comment>
<dbReference type="Gene3D" id="2.170.190.11">
    <property type="entry name" value="Molybdopterin biosynthesis moea protein, domain 3"/>
    <property type="match status" value="1"/>
</dbReference>
<organism evidence="13 14">
    <name type="scientific">Georgenia muralis</name>
    <dbReference type="NCBI Taxonomy" id="154117"/>
    <lineage>
        <taxon>Bacteria</taxon>
        <taxon>Bacillati</taxon>
        <taxon>Actinomycetota</taxon>
        <taxon>Actinomycetes</taxon>
        <taxon>Micrococcales</taxon>
        <taxon>Bogoriellaceae</taxon>
        <taxon>Georgenia</taxon>
    </lineage>
</organism>
<gene>
    <name evidence="13" type="ORF">EDD32_1561</name>
</gene>
<dbReference type="Gene3D" id="2.40.340.10">
    <property type="entry name" value="MoeA, C-terminal, domain IV"/>
    <property type="match status" value="1"/>
</dbReference>
<sequence>MISVEQHLDRVLAAVGPAAPRRTPLAGAHGCVLAEDVRAVVPVPPFDNSAMDGFAVRAADVRAATTGTPVRLAVVADLPAGSGERPEVRPGTAVRIMTGAPVPPGADAVVPVEDTDVPPGPHPLPATVEVRRAVPPGTHVRRAGDDVARGAVVLRAGTPLRARDLSTAASAGHGELLVHPPVRVGVLSTGSELVAPGTPLAHGQIPDSNAVLVAGMVHESGGVPVLLGSVDDDPDALRGLLAARLGEVDAVVTTGGVSAGAYDVVKEVLAPLGDVAFDKVAMQPGKPQGFGTLRDGGRPVPLFALPGNPVSVFVSFQVFVHPALTRMRALVAGGARPTVAAVAAQGWRCPAGRRQYIPVVVETSDAPDGSSGTVRVRPAAAGGSGSHLVASLALADALAVVGDDVEEVHEGDAVRVMMVP</sequence>
<dbReference type="InterPro" id="IPR005110">
    <property type="entry name" value="MoeA_linker/N"/>
</dbReference>
<keyword evidence="6 11" id="KW-0808">Transferase</keyword>
<evidence type="ECO:0000313" key="14">
    <source>
        <dbReference type="Proteomes" id="UP000280726"/>
    </source>
</evidence>
<comment type="cofactor">
    <cofactor evidence="1 11">
        <name>Mg(2+)</name>
        <dbReference type="ChEBI" id="CHEBI:18420"/>
    </cofactor>
</comment>
<dbReference type="FunFam" id="3.40.980.10:FF:000004">
    <property type="entry name" value="Molybdopterin molybdenumtransferase"/>
    <property type="match status" value="1"/>
</dbReference>
<dbReference type="PANTHER" id="PTHR10192:SF5">
    <property type="entry name" value="GEPHYRIN"/>
    <property type="match status" value="1"/>
</dbReference>
<evidence type="ECO:0000256" key="9">
    <source>
        <dbReference type="ARBA" id="ARBA00023150"/>
    </source>
</evidence>
<evidence type="ECO:0000256" key="4">
    <source>
        <dbReference type="ARBA" id="ARBA00010763"/>
    </source>
</evidence>
<dbReference type="Proteomes" id="UP000280726">
    <property type="component" value="Unassembled WGS sequence"/>
</dbReference>
<keyword evidence="5 11" id="KW-0500">Molybdenum</keyword>
<dbReference type="InterPro" id="IPR036425">
    <property type="entry name" value="MoaB/Mog-like_dom_sf"/>
</dbReference>
<dbReference type="GO" id="GO:0006777">
    <property type="term" value="P:Mo-molybdopterin cofactor biosynthetic process"/>
    <property type="evidence" value="ECO:0007669"/>
    <property type="project" value="UniProtKB-UniRule"/>
</dbReference>
<dbReference type="InterPro" id="IPR036135">
    <property type="entry name" value="MoeA_linker/N_sf"/>
</dbReference>
<comment type="catalytic activity">
    <reaction evidence="10">
        <text>adenylyl-molybdopterin + molybdate = Mo-molybdopterin + AMP + H(+)</text>
        <dbReference type="Rhea" id="RHEA:35047"/>
        <dbReference type="ChEBI" id="CHEBI:15378"/>
        <dbReference type="ChEBI" id="CHEBI:36264"/>
        <dbReference type="ChEBI" id="CHEBI:62727"/>
        <dbReference type="ChEBI" id="CHEBI:71302"/>
        <dbReference type="ChEBI" id="CHEBI:456215"/>
        <dbReference type="EC" id="2.10.1.1"/>
    </reaction>
</comment>
<evidence type="ECO:0000256" key="10">
    <source>
        <dbReference type="ARBA" id="ARBA00047317"/>
    </source>
</evidence>
<evidence type="ECO:0000256" key="2">
    <source>
        <dbReference type="ARBA" id="ARBA00002901"/>
    </source>
</evidence>
<evidence type="ECO:0000256" key="8">
    <source>
        <dbReference type="ARBA" id="ARBA00022842"/>
    </source>
</evidence>
<comment type="caution">
    <text evidence="13">The sequence shown here is derived from an EMBL/GenBank/DDBJ whole genome shotgun (WGS) entry which is preliminary data.</text>
</comment>
<dbReference type="Gene3D" id="3.90.105.10">
    <property type="entry name" value="Molybdopterin biosynthesis moea protein, domain 2"/>
    <property type="match status" value="1"/>
</dbReference>
<evidence type="ECO:0000256" key="11">
    <source>
        <dbReference type="RuleBase" id="RU365090"/>
    </source>
</evidence>
<dbReference type="FunFam" id="2.170.190.11:FF:000001">
    <property type="entry name" value="Molybdopterin molybdenumtransferase"/>
    <property type="match status" value="1"/>
</dbReference>
<dbReference type="GO" id="GO:0046872">
    <property type="term" value="F:metal ion binding"/>
    <property type="evidence" value="ECO:0007669"/>
    <property type="project" value="UniProtKB-UniRule"/>
</dbReference>
<dbReference type="NCBIfam" id="TIGR00177">
    <property type="entry name" value="molyb_syn"/>
    <property type="match status" value="1"/>
</dbReference>
<dbReference type="SMART" id="SM00852">
    <property type="entry name" value="MoCF_biosynth"/>
    <property type="match status" value="1"/>
</dbReference>
<dbReference type="EC" id="2.10.1.1" evidence="11"/>
<dbReference type="EMBL" id="RKRA01000001">
    <property type="protein sequence ID" value="RPF27097.1"/>
    <property type="molecule type" value="Genomic_DNA"/>
</dbReference>
<dbReference type="CDD" id="cd00887">
    <property type="entry name" value="MoeA"/>
    <property type="match status" value="1"/>
</dbReference>
<dbReference type="GO" id="GO:0061599">
    <property type="term" value="F:molybdopterin molybdotransferase activity"/>
    <property type="evidence" value="ECO:0007669"/>
    <property type="project" value="UniProtKB-UniRule"/>
</dbReference>
<dbReference type="InterPro" id="IPR038987">
    <property type="entry name" value="MoeA-like"/>
</dbReference>